<dbReference type="Pfam" id="PF01551">
    <property type="entry name" value="Peptidase_M23"/>
    <property type="match status" value="1"/>
</dbReference>
<dbReference type="GO" id="GO:0004222">
    <property type="term" value="F:metalloendopeptidase activity"/>
    <property type="evidence" value="ECO:0007669"/>
    <property type="project" value="TreeGrafter"/>
</dbReference>
<dbReference type="AlphaFoldDB" id="A0A849P6L2"/>
<dbReference type="InterPro" id="IPR011055">
    <property type="entry name" value="Dup_hybrid_motif"/>
</dbReference>
<dbReference type="PANTHER" id="PTHR21666">
    <property type="entry name" value="PEPTIDASE-RELATED"/>
    <property type="match status" value="1"/>
</dbReference>
<reference evidence="5 6" key="1">
    <citation type="submission" date="2020-05" db="EMBL/GenBank/DDBJ databases">
        <authorList>
            <person name="Niu N."/>
        </authorList>
    </citation>
    <scope>NUCLEOTIDE SEQUENCE [LARGE SCALE GENOMIC DNA]</scope>
    <source>
        <strain evidence="5 6">3340-03</strain>
    </source>
</reference>
<dbReference type="SUPFAM" id="SSF51261">
    <property type="entry name" value="Duplicated hybrid motif"/>
    <property type="match status" value="1"/>
</dbReference>
<comment type="caution">
    <text evidence="5">The sequence shown here is derived from an EMBL/GenBank/DDBJ whole genome shotgun (WGS) entry which is preliminary data.</text>
</comment>
<dbReference type="RefSeq" id="WP_171680100.1">
    <property type="nucleotide sequence ID" value="NZ_JABGBN010000002.1"/>
</dbReference>
<sequence>MQKHILTILLTLFSQTVIAQTSFDEPDLDISVLDSDISVTCNKNCKEQLNFDVVTFDSILKKPVGNAKVSSDYGWRIHPVLKRKKFHHGVDFSVPTGTPVKAGQSGQVVYAGWMSGYGKLIVIKHDNTYSTVYGHLHSFGQGIKVGSRVNKGQIIAKSGNTGRSTGAHLHYEIRVNGLAVNHQTGKAGSDQRLVFNNSGKAGRGQDLPSSDKIQASRQNNGRVRAVIR</sequence>
<dbReference type="InterPro" id="IPR050570">
    <property type="entry name" value="Cell_wall_metabolism_enzyme"/>
</dbReference>
<evidence type="ECO:0000256" key="1">
    <source>
        <dbReference type="ARBA" id="ARBA00022729"/>
    </source>
</evidence>
<feature type="region of interest" description="Disordered" evidence="2">
    <location>
        <begin position="190"/>
        <end position="228"/>
    </location>
</feature>
<feature type="signal peptide" evidence="3">
    <location>
        <begin position="1"/>
        <end position="19"/>
    </location>
</feature>
<dbReference type="FunFam" id="2.70.70.10:FF:000006">
    <property type="entry name" value="M23 family peptidase"/>
    <property type="match status" value="1"/>
</dbReference>
<evidence type="ECO:0000313" key="5">
    <source>
        <dbReference type="EMBL" id="NOL51422.1"/>
    </source>
</evidence>
<gene>
    <name evidence="5" type="ORF">HKX39_04420</name>
</gene>
<dbReference type="Proteomes" id="UP000537862">
    <property type="component" value="Unassembled WGS sequence"/>
</dbReference>
<dbReference type="Gene3D" id="2.70.70.10">
    <property type="entry name" value="Glucose Permease (Domain IIA)"/>
    <property type="match status" value="1"/>
</dbReference>
<feature type="domain" description="M23ase beta-sheet core" evidence="4">
    <location>
        <begin position="85"/>
        <end position="181"/>
    </location>
</feature>
<proteinExistence type="predicted"/>
<evidence type="ECO:0000256" key="2">
    <source>
        <dbReference type="SAM" id="MobiDB-lite"/>
    </source>
</evidence>
<feature type="compositionally biased region" description="Polar residues" evidence="2">
    <location>
        <begin position="207"/>
        <end position="221"/>
    </location>
</feature>
<dbReference type="PANTHER" id="PTHR21666:SF289">
    <property type="entry name" value="L-ALA--D-GLU ENDOPEPTIDASE"/>
    <property type="match status" value="1"/>
</dbReference>
<name>A0A849P6L2_9BURK</name>
<keyword evidence="1 3" id="KW-0732">Signal</keyword>
<accession>A0A849P6L2</accession>
<feature type="chain" id="PRO_5032651107" evidence="3">
    <location>
        <begin position="20"/>
        <end position="228"/>
    </location>
</feature>
<protein>
    <submittedName>
        <fullName evidence="5">M23 family metallopeptidase</fullName>
    </submittedName>
</protein>
<keyword evidence="6" id="KW-1185">Reference proteome</keyword>
<evidence type="ECO:0000256" key="3">
    <source>
        <dbReference type="SAM" id="SignalP"/>
    </source>
</evidence>
<organism evidence="5 6">
    <name type="scientific">Pelistega suis</name>
    <dbReference type="NCBI Taxonomy" id="1631957"/>
    <lineage>
        <taxon>Bacteria</taxon>
        <taxon>Pseudomonadati</taxon>
        <taxon>Pseudomonadota</taxon>
        <taxon>Betaproteobacteria</taxon>
        <taxon>Burkholderiales</taxon>
        <taxon>Alcaligenaceae</taxon>
        <taxon>Pelistega</taxon>
    </lineage>
</organism>
<evidence type="ECO:0000259" key="4">
    <source>
        <dbReference type="Pfam" id="PF01551"/>
    </source>
</evidence>
<dbReference type="CDD" id="cd12797">
    <property type="entry name" value="M23_peptidase"/>
    <property type="match status" value="1"/>
</dbReference>
<dbReference type="EMBL" id="JABGBN010000002">
    <property type="protein sequence ID" value="NOL51422.1"/>
    <property type="molecule type" value="Genomic_DNA"/>
</dbReference>
<evidence type="ECO:0000313" key="6">
    <source>
        <dbReference type="Proteomes" id="UP000537862"/>
    </source>
</evidence>
<dbReference type="InterPro" id="IPR016047">
    <property type="entry name" value="M23ase_b-sheet_dom"/>
</dbReference>